<dbReference type="Proteomes" id="UP000030106">
    <property type="component" value="Unassembled WGS sequence"/>
</dbReference>
<sequence>MYVSQPPSLSISPTNVNNTLDVLRKNFVNNTLDAIPKNFLPPRHPSIARVYGHHLVRDPTTASQSHVQPAVFTSRASQQGLHLPPQQKHKRHTVAFATNSINTRHVFGLRVQPCIRRHPQGFLQQTPTKLTLRSILEQKKHGERTACRKHRVPLVTTTKIPDNRVRPGPQPRVQTTRALRSHIKFRYHIAFLTGRIDFLVRDTRFRQLLRINKLPAGQRLTTTSVSQTCHPAHDPNQALPGRYSKKSSLR</sequence>
<reference evidence="2 3" key="1">
    <citation type="submission" date="2012-10" db="EMBL/GenBank/DDBJ databases">
        <title>Genome sequencing and analysis of entomopathogenic fungi Beauveria bassiana D1-5.</title>
        <authorList>
            <person name="Li Q."/>
            <person name="Wang L."/>
            <person name="Zhang Z."/>
            <person name="Wang Q."/>
            <person name="Ren J."/>
            <person name="Wang M."/>
            <person name="Xu W."/>
            <person name="Wang J."/>
            <person name="Lu Y."/>
            <person name="Du Q."/>
            <person name="Sun Z."/>
        </authorList>
    </citation>
    <scope>NUCLEOTIDE SEQUENCE [LARGE SCALE GENOMIC DNA]</scope>
    <source>
        <strain evidence="2 3">D1-5</strain>
    </source>
</reference>
<dbReference type="EMBL" id="ANFO01001439">
    <property type="protein sequence ID" value="KGQ02636.1"/>
    <property type="molecule type" value="Genomic_DNA"/>
</dbReference>
<dbReference type="AlphaFoldDB" id="A0A0A2V4B9"/>
<name>A0A0A2V4B9_BEABA</name>
<comment type="caution">
    <text evidence="2">The sequence shown here is derived from an EMBL/GenBank/DDBJ whole genome shotgun (WGS) entry which is preliminary data.</text>
</comment>
<accession>A0A0A2V4B9</accession>
<organism evidence="2 3">
    <name type="scientific">Beauveria bassiana D1-5</name>
    <dbReference type="NCBI Taxonomy" id="1245745"/>
    <lineage>
        <taxon>Eukaryota</taxon>
        <taxon>Fungi</taxon>
        <taxon>Dikarya</taxon>
        <taxon>Ascomycota</taxon>
        <taxon>Pezizomycotina</taxon>
        <taxon>Sordariomycetes</taxon>
        <taxon>Hypocreomycetidae</taxon>
        <taxon>Hypocreales</taxon>
        <taxon>Cordycipitaceae</taxon>
        <taxon>Beauveria</taxon>
    </lineage>
</organism>
<evidence type="ECO:0000256" key="1">
    <source>
        <dbReference type="SAM" id="MobiDB-lite"/>
    </source>
</evidence>
<gene>
    <name evidence="2" type="ORF">BBAD15_g12150</name>
</gene>
<evidence type="ECO:0000313" key="3">
    <source>
        <dbReference type="Proteomes" id="UP000030106"/>
    </source>
</evidence>
<feature type="region of interest" description="Disordered" evidence="1">
    <location>
        <begin position="221"/>
        <end position="250"/>
    </location>
</feature>
<protein>
    <submittedName>
        <fullName evidence="2">Uncharacterized protein</fullName>
    </submittedName>
</protein>
<evidence type="ECO:0000313" key="2">
    <source>
        <dbReference type="EMBL" id="KGQ02636.1"/>
    </source>
</evidence>
<proteinExistence type="predicted"/>
<dbReference type="HOGENOM" id="CLU_1111209_0_0_1"/>